<evidence type="ECO:0000256" key="1">
    <source>
        <dbReference type="SAM" id="MobiDB-lite"/>
    </source>
</evidence>
<dbReference type="InterPro" id="IPR002110">
    <property type="entry name" value="Ankyrin_rpt"/>
</dbReference>
<sequence>MGRQAKSKRGSRVNKARSPKSLSGTHPRAIDMPSTSVAPSSLSPYSHPLIPLPLLACRLVITGLLLHRGFARYNSTPRSNICLLLGVIHTLFVTLDITMSLMVCMHHGFRISFITSPLATSWGLGAVSARKKSGCWRRTTTCYYILQDLLFITFVLSRDKHLPLGTIFFSCMSILILLLDCFFLRNSPGKDGDQLVSEANIKIINPCNPHDLCDTSAKPLSEPIYSEFDGVVTNELTRQELTSIPLLSSPKDDLIPECTQVVTVSPDTDVSVAVPQLTSDSGSGTMDGMGATSFSCEKNNSSQNVVKDIKDKSANSSVPSTLPISVSTKASSTRLTDSTLGNSKLNKPLVSQHSSSTNTQASNITKKSHVITINSKSHVEVHKPITSNAKPTSQTEPDSQPPVSVSCLSLSACKSSSNGTRKRQQRSAVPQSSLVRSSHSRSLDEYAPRRRKHFDKKIIPDNINTTISISSDSIPRSGTGGVAGESNQRTLLITAPMSEGTNEGGHTSKAPKLDSIDPDLEIDSSANDLLDFNDLADLHQYGQDNVKCIGAAATCDITPDIDRSNVIKNITSSLFAFTSAPTKDIVKLPHTPSQTTFKQAVLPISEKQSVTLSESDMLILAAKNSDTVAIEMYKGFTGEYDSSGMFALAYCVLANNVVGVKALLVESKMRTIKSMRFNEVDYVDMDALMLSVLSNADKEIIEILVPISDVAIEGYSSMTALMLAAASGNTIAVGLLIDSQRDRKTKDGRTALMIAAETGQDKCVEMLLEKTSEVCSQNTMGWTALCFAADNGHTACVRLLAPKESMMVIIFAYDRYSASGFVMNFMSGTSLMLAAWYGSAECVSILKDSEAQIKTHKYENTALIFAATAGHADCVKLLIDVEAKMQDSSGRTALMKAVTEDNVSCVELLAPVENGMVDERGTPAIVFAARKNHLDCVSLLAPYEADAFHHLVLNRNWCSPEVEHIIKKNLHRQ</sequence>
<dbReference type="HOGENOM" id="CLU_305124_0_0_1"/>
<dbReference type="Gene3D" id="1.25.40.20">
    <property type="entry name" value="Ankyrin repeat-containing domain"/>
    <property type="match status" value="2"/>
</dbReference>
<keyword evidence="2" id="KW-0472">Membrane</keyword>
<dbReference type="OMA" id="MVIIFAY"/>
<reference evidence="3 4" key="1">
    <citation type="journal article" date="2007" name="Science">
        <title>Genomic minimalism in the early diverging intestinal parasite Giardia lamblia.</title>
        <authorList>
            <person name="Morrison H.G."/>
            <person name="McArthur A.G."/>
            <person name="Gillin F.D."/>
            <person name="Aley S.B."/>
            <person name="Adam R.D."/>
            <person name="Olsen G.J."/>
            <person name="Best A.A."/>
            <person name="Cande W.Z."/>
            <person name="Chen F."/>
            <person name="Cipriano M.J."/>
            <person name="Davids B.J."/>
            <person name="Dawson S.C."/>
            <person name="Elmendorf H.G."/>
            <person name="Hehl A.B."/>
            <person name="Holder M.E."/>
            <person name="Huse S.M."/>
            <person name="Kim U.U."/>
            <person name="Lasek-Nesselquist E."/>
            <person name="Manning G."/>
            <person name="Nigam A."/>
            <person name="Nixon J.E."/>
            <person name="Palm D."/>
            <person name="Passamaneck N.E."/>
            <person name="Prabhu A."/>
            <person name="Reich C.I."/>
            <person name="Reiner D.S."/>
            <person name="Samuelson J."/>
            <person name="Svard S.G."/>
            <person name="Sogin M.L."/>
        </authorList>
    </citation>
    <scope>NUCLEOTIDE SEQUENCE [LARGE SCALE GENOMIC DNA]</scope>
    <source>
        <strain evidence="3 4">WB C6</strain>
    </source>
</reference>
<dbReference type="KEGG" id="gla:GL50803_0022385"/>
<organism evidence="3 4">
    <name type="scientific">Giardia intestinalis (strain ATCC 50803 / WB clone C6)</name>
    <name type="common">Giardia lamblia</name>
    <dbReference type="NCBI Taxonomy" id="184922"/>
    <lineage>
        <taxon>Eukaryota</taxon>
        <taxon>Metamonada</taxon>
        <taxon>Diplomonadida</taxon>
        <taxon>Hexamitidae</taxon>
        <taxon>Giardiinae</taxon>
        <taxon>Giardia</taxon>
    </lineage>
</organism>
<feature type="transmembrane region" description="Helical" evidence="2">
    <location>
        <begin position="82"/>
        <end position="103"/>
    </location>
</feature>
<dbReference type="GeneID" id="5702793"/>
<dbReference type="SMART" id="SM00248">
    <property type="entry name" value="ANK"/>
    <property type="match status" value="7"/>
</dbReference>
<dbReference type="EMBL" id="AACB03000003">
    <property type="protein sequence ID" value="KAE8302870.1"/>
    <property type="molecule type" value="Genomic_DNA"/>
</dbReference>
<dbReference type="Pfam" id="PF12796">
    <property type="entry name" value="Ank_2"/>
    <property type="match status" value="2"/>
</dbReference>
<dbReference type="Pfam" id="PF00023">
    <property type="entry name" value="Ank"/>
    <property type="match status" value="1"/>
</dbReference>
<dbReference type="Proteomes" id="UP000001548">
    <property type="component" value="Unassembled WGS sequence"/>
</dbReference>
<feature type="transmembrane region" description="Helical" evidence="2">
    <location>
        <begin position="164"/>
        <end position="184"/>
    </location>
</feature>
<feature type="compositionally biased region" description="Basic residues" evidence="1">
    <location>
        <begin position="1"/>
        <end position="18"/>
    </location>
</feature>
<keyword evidence="4" id="KW-1185">Reference proteome</keyword>
<dbReference type="VEuPathDB" id="GiardiaDB:GL50803_22385"/>
<feature type="compositionally biased region" description="Polar residues" evidence="1">
    <location>
        <begin position="314"/>
        <end position="367"/>
    </location>
</feature>
<dbReference type="PROSITE" id="PS50088">
    <property type="entry name" value="ANK_REPEAT"/>
    <property type="match status" value="1"/>
</dbReference>
<dbReference type="InterPro" id="IPR036770">
    <property type="entry name" value="Ankyrin_rpt-contain_sf"/>
</dbReference>
<evidence type="ECO:0000313" key="3">
    <source>
        <dbReference type="EMBL" id="KAE8302870.1"/>
    </source>
</evidence>
<gene>
    <name evidence="3" type="ORF">GL50803_0022385</name>
</gene>
<dbReference type="PANTHER" id="PTHR24120">
    <property type="entry name" value="GH07239P"/>
    <property type="match status" value="1"/>
</dbReference>
<keyword evidence="2" id="KW-1133">Transmembrane helix</keyword>
<name>A8B1U1_GIAIC</name>
<dbReference type="RefSeq" id="XP_001709843.1">
    <property type="nucleotide sequence ID" value="XM_001709791.1"/>
</dbReference>
<dbReference type="SUPFAM" id="SSF48403">
    <property type="entry name" value="Ankyrin repeat"/>
    <property type="match status" value="1"/>
</dbReference>
<keyword evidence="2" id="KW-0812">Transmembrane</keyword>
<dbReference type="AlphaFoldDB" id="A8B1U1"/>
<feature type="region of interest" description="Disordered" evidence="1">
    <location>
        <begin position="387"/>
        <end position="406"/>
    </location>
</feature>
<evidence type="ECO:0000256" key="2">
    <source>
        <dbReference type="SAM" id="Phobius"/>
    </source>
</evidence>
<feature type="region of interest" description="Disordered" evidence="1">
    <location>
        <begin position="310"/>
        <end position="367"/>
    </location>
</feature>
<proteinExistence type="predicted"/>
<accession>A8B1U1</accession>
<feature type="region of interest" description="Disordered" evidence="1">
    <location>
        <begin position="1"/>
        <end position="34"/>
    </location>
</feature>
<protein>
    <submittedName>
        <fullName evidence="3">Ankyrin repeat protein 1</fullName>
    </submittedName>
</protein>
<evidence type="ECO:0000313" key="4">
    <source>
        <dbReference type="Proteomes" id="UP000001548"/>
    </source>
</evidence>
<dbReference type="PANTHER" id="PTHR24120:SF4">
    <property type="entry name" value="GH07239P"/>
    <property type="match status" value="1"/>
</dbReference>
<dbReference type="PROSITE" id="PS50297">
    <property type="entry name" value="ANK_REP_REGION"/>
    <property type="match status" value="1"/>
</dbReference>
<feature type="region of interest" description="Disordered" evidence="1">
    <location>
        <begin position="414"/>
        <end position="451"/>
    </location>
</feature>
<feature type="compositionally biased region" description="Polar residues" evidence="1">
    <location>
        <begin position="387"/>
        <end position="398"/>
    </location>
</feature>
<comment type="caution">
    <text evidence="3">The sequence shown here is derived from an EMBL/GenBank/DDBJ whole genome shotgun (WGS) entry which is preliminary data.</text>
</comment>
<feature type="transmembrane region" description="Helical" evidence="2">
    <location>
        <begin position="109"/>
        <end position="129"/>
    </location>
</feature>